<dbReference type="PANTHER" id="PTHR46579">
    <property type="entry name" value="F5/8 TYPE C DOMAIN-CONTAINING PROTEIN-RELATED"/>
    <property type="match status" value="1"/>
</dbReference>
<dbReference type="PANTHER" id="PTHR46579:SF1">
    <property type="entry name" value="F5_8 TYPE C DOMAIN-CONTAINING PROTEIN"/>
    <property type="match status" value="1"/>
</dbReference>
<protein>
    <submittedName>
        <fullName evidence="1">Uncharacterized protein</fullName>
    </submittedName>
</protein>
<reference evidence="1 2" key="1">
    <citation type="journal article" date="2013" name="J. Biotechnol.">
        <title>Establishment and interpretation of the genome sequence of the phytopathogenic fungus Rhizoctonia solani AG1-IB isolate 7/3/14.</title>
        <authorList>
            <person name="Wibberg D.W."/>
            <person name="Jelonek L.J."/>
            <person name="Rupp O.R."/>
            <person name="Hennig M.H."/>
            <person name="Eikmeyer F.E."/>
            <person name="Goesmann A.G."/>
            <person name="Hartmann A.H."/>
            <person name="Borriss R.B."/>
            <person name="Grosch R.G."/>
            <person name="Puehler A.P."/>
            <person name="Schlueter A.S."/>
        </authorList>
    </citation>
    <scope>NUCLEOTIDE SEQUENCE [LARGE SCALE GENOMIC DNA]</scope>
    <source>
        <strain evidence="2">AG1-IB / isolate 7/3/14</strain>
    </source>
</reference>
<sequence length="458" mass="52858">MTASFPYDFMHLIYENLVPNLIQHWTGTFKRLDQGSEHYVLTLAQWIAIGVETAAATRTTPGSFVGTLPNIAQDQSLYKAKAYGFWIQYIVPIVLKGWLSNKYYQHVLDLRAIFDLCLQFEITMEQIDELELRIIRWVADYKAYYYQYKQSRASACPLTIHALLHIPYYIRQVGPVWASWAYVMERFCGRLLLCVKSRINPYPCIDNYILRRAQMQIITAKYNIPTIKIPPPTPIITAANVEISCQEKVYDQFPLSILGRPVTKSYPVDGQLMNQLVSYFQFVLSGQKLSLAELANLIRTDLIVRYGRVRIANGGDSTRTSDSIYNKENARNSSYVRFNVFPDRNTARRRADDDPFMQVNYGELLDIFNVKLKDHGDPDIGRTFLLARVLLCQLLKWKDGSKEVVEYKEMESSPRIINLLTIESTIGRVQRHKTLGIIDRSRNAVRTLFTDDDNGPVY</sequence>
<name>M5CAW0_THACB</name>
<evidence type="ECO:0000313" key="2">
    <source>
        <dbReference type="Proteomes" id="UP000012065"/>
    </source>
</evidence>
<evidence type="ECO:0000313" key="1">
    <source>
        <dbReference type="EMBL" id="CCO36225.1"/>
    </source>
</evidence>
<dbReference type="AlphaFoldDB" id="M5CAW0"/>
<proteinExistence type="predicted"/>
<organism evidence="1 2">
    <name type="scientific">Thanatephorus cucumeris (strain AG1-IB / isolate 7/3/14)</name>
    <name type="common">Lettuce bottom rot fungus</name>
    <name type="synonym">Rhizoctonia solani</name>
    <dbReference type="NCBI Taxonomy" id="1108050"/>
    <lineage>
        <taxon>Eukaryota</taxon>
        <taxon>Fungi</taxon>
        <taxon>Dikarya</taxon>
        <taxon>Basidiomycota</taxon>
        <taxon>Agaricomycotina</taxon>
        <taxon>Agaricomycetes</taxon>
        <taxon>Cantharellales</taxon>
        <taxon>Ceratobasidiaceae</taxon>
        <taxon>Rhizoctonia</taxon>
        <taxon>Rhizoctonia solani AG-1</taxon>
    </lineage>
</organism>
<dbReference type="Proteomes" id="UP000012065">
    <property type="component" value="Unassembled WGS sequence"/>
</dbReference>
<accession>M5CAW0</accession>
<dbReference type="EMBL" id="CAOJ01015689">
    <property type="protein sequence ID" value="CCO36225.1"/>
    <property type="molecule type" value="Genomic_DNA"/>
</dbReference>
<gene>
    <name evidence="1" type="ORF">BN14_10355</name>
</gene>
<dbReference type="HOGENOM" id="CLU_032165_0_0_1"/>
<comment type="caution">
    <text evidence="1">The sequence shown here is derived from an EMBL/GenBank/DDBJ whole genome shotgun (WGS) entry which is preliminary data.</text>
</comment>